<reference evidence="1" key="1">
    <citation type="submission" date="2024-03" db="EMBL/GenBank/DDBJ databases">
        <title>Novel Streptomyces species of biotechnological and ecological value are a feature of Machair soil.</title>
        <authorList>
            <person name="Prole J.R."/>
            <person name="Goodfellow M."/>
            <person name="Allenby N."/>
            <person name="Ward A.C."/>
        </authorList>
    </citation>
    <scope>NUCLEOTIDE SEQUENCE</scope>
    <source>
        <strain evidence="1">MS2.AVA.5</strain>
    </source>
</reference>
<name>A0ACC6PPP6_9ACTN</name>
<evidence type="ECO:0000313" key="2">
    <source>
        <dbReference type="Proteomes" id="UP001377168"/>
    </source>
</evidence>
<gene>
    <name evidence="1" type="ORF">WKI67_08090</name>
</gene>
<protein>
    <submittedName>
        <fullName evidence="1">Ku protein</fullName>
    </submittedName>
</protein>
<dbReference type="Proteomes" id="UP001377168">
    <property type="component" value="Unassembled WGS sequence"/>
</dbReference>
<sequence length="310" mass="33819">MPRPVWSGAISFGLVTIPIKVLPATESHNISFHQYHLDDMGRIRYRKICELDGKQLRDDEIGKAFEVSKDTLIEITDEDLANMPLPTAKAIEIVAFVPADSIDPIRISNGYYLAASGAVSAKPYTLLRKALERSSKVAVAKFAWHGRERLGLLRVKDDAIVLHAMRWPDEIRSPETLAPDPVEVGDSEIDGAVALMEAMSEDDISGYRDHYREALEEVIAAKAEGKTPPRAEDETRPAGEVVDLMAALNASVQAAKESRGESGEHATVHDMPTSKKRAAKKTAAKKTAAKKTTAKKAAAKKTSGRKPRSA</sequence>
<keyword evidence="2" id="KW-1185">Reference proteome</keyword>
<proteinExistence type="predicted"/>
<dbReference type="EMBL" id="JBBKAJ010000022">
    <property type="protein sequence ID" value="MEJ8633354.1"/>
    <property type="molecule type" value="Genomic_DNA"/>
</dbReference>
<organism evidence="1 2">
    <name type="scientific">Streptomyces achmelvichensis</name>
    <dbReference type="NCBI Taxonomy" id="3134111"/>
    <lineage>
        <taxon>Bacteria</taxon>
        <taxon>Bacillati</taxon>
        <taxon>Actinomycetota</taxon>
        <taxon>Actinomycetes</taxon>
        <taxon>Kitasatosporales</taxon>
        <taxon>Streptomycetaceae</taxon>
        <taxon>Streptomyces</taxon>
    </lineage>
</organism>
<accession>A0ACC6PPP6</accession>
<evidence type="ECO:0000313" key="1">
    <source>
        <dbReference type="EMBL" id="MEJ8633354.1"/>
    </source>
</evidence>
<comment type="caution">
    <text evidence="1">The sequence shown here is derived from an EMBL/GenBank/DDBJ whole genome shotgun (WGS) entry which is preliminary data.</text>
</comment>